<reference evidence="2 3" key="1">
    <citation type="submission" date="2017-02" db="EMBL/GenBank/DDBJ databases">
        <title>Whole genome sequencing of Metallibacterium scheffleri DSM 24874 (T).</title>
        <authorList>
            <person name="Kumar S."/>
            <person name="Patil P."/>
            <person name="Patil P.B."/>
        </authorList>
    </citation>
    <scope>NUCLEOTIDE SEQUENCE [LARGE SCALE GENOMIC DNA]</scope>
    <source>
        <strain evidence="2 3">DSM 24874</strain>
    </source>
</reference>
<dbReference type="Proteomes" id="UP000307749">
    <property type="component" value="Unassembled WGS sequence"/>
</dbReference>
<dbReference type="PANTHER" id="PTHR30632">
    <property type="entry name" value="MOLYBDATE-BINDING PERIPLASMIC PROTEIN"/>
    <property type="match status" value="1"/>
</dbReference>
<evidence type="ECO:0000256" key="1">
    <source>
        <dbReference type="SAM" id="SignalP"/>
    </source>
</evidence>
<dbReference type="STRING" id="993689.GCA_002077135_01101"/>
<dbReference type="SUPFAM" id="SSF53850">
    <property type="entry name" value="Periplasmic binding protein-like II"/>
    <property type="match status" value="1"/>
</dbReference>
<comment type="caution">
    <text evidence="2">The sequence shown here is derived from an EMBL/GenBank/DDBJ whole genome shotgun (WGS) entry which is preliminary data.</text>
</comment>
<evidence type="ECO:0000313" key="3">
    <source>
        <dbReference type="Proteomes" id="UP000307749"/>
    </source>
</evidence>
<dbReference type="PANTHER" id="PTHR30632:SF0">
    <property type="entry name" value="SULFATE-BINDING PROTEIN"/>
    <property type="match status" value="1"/>
</dbReference>
<dbReference type="Gene3D" id="3.40.190.10">
    <property type="entry name" value="Periplasmic binding protein-like II"/>
    <property type="match status" value="2"/>
</dbReference>
<keyword evidence="3" id="KW-1185">Reference proteome</keyword>
<dbReference type="EMBL" id="MWQO01000011">
    <property type="protein sequence ID" value="THD11534.1"/>
    <property type="molecule type" value="Genomic_DNA"/>
</dbReference>
<dbReference type="OrthoDB" id="9802127at2"/>
<dbReference type="GO" id="GO:0030973">
    <property type="term" value="F:molybdate ion binding"/>
    <property type="evidence" value="ECO:0007669"/>
    <property type="project" value="TreeGrafter"/>
</dbReference>
<sequence>MSLHRKSLLAAALCVLGALSFGAAQAAATGHPVTPPKYNETLYPPWSHGANNPALHKGLDFTIPEIDSMPDFHGSVNDPRLVIYVGGNYFFAMAPLVQAFEAEHPELRGRIFYVTIPPGLLIKAMEQGNTFTSGNMTFTVPPDVYAAGLKKVNEQIAAGKLVAPAVPYVTNDLTIMVPKGNPGHITGLADLGKPGVRLVMPNPAWEGVARQIEASLRKAGGPALEKMVYDTKVQDGQTILTHIHHRQTPLFLMQGLGEAGITWKSEAIFQEQAGHPISHVDIPAKYNTTAVYGAALVKGAPHPEAGKLWLQFLRSPTALKIFERYGFKAAPANATKE</sequence>
<keyword evidence="1" id="KW-0732">Signal</keyword>
<feature type="signal peptide" evidence="1">
    <location>
        <begin position="1"/>
        <end position="26"/>
    </location>
</feature>
<gene>
    <name evidence="2" type="ORF">B1806_03125</name>
</gene>
<dbReference type="GO" id="GO:0015689">
    <property type="term" value="P:molybdate ion transport"/>
    <property type="evidence" value="ECO:0007669"/>
    <property type="project" value="TreeGrafter"/>
</dbReference>
<name>A0A4S3KTG6_9GAMM</name>
<dbReference type="RefSeq" id="WP_081126425.1">
    <property type="nucleotide sequence ID" value="NZ_DAHXOC010000040.1"/>
</dbReference>
<dbReference type="InterPro" id="IPR050682">
    <property type="entry name" value="ModA/WtpA"/>
</dbReference>
<accession>A0A4S3KTG6</accession>
<dbReference type="AlphaFoldDB" id="A0A4S3KTG6"/>
<feature type="chain" id="PRO_5020263699" evidence="1">
    <location>
        <begin position="27"/>
        <end position="337"/>
    </location>
</feature>
<organism evidence="2 3">
    <name type="scientific">Metallibacterium scheffleri</name>
    <dbReference type="NCBI Taxonomy" id="993689"/>
    <lineage>
        <taxon>Bacteria</taxon>
        <taxon>Pseudomonadati</taxon>
        <taxon>Pseudomonadota</taxon>
        <taxon>Gammaproteobacteria</taxon>
        <taxon>Lysobacterales</taxon>
        <taxon>Rhodanobacteraceae</taxon>
        <taxon>Metallibacterium</taxon>
    </lineage>
</organism>
<protein>
    <submittedName>
        <fullName evidence="2">Glycine/betaine ABC transporter substrate-binding protein</fullName>
    </submittedName>
</protein>
<evidence type="ECO:0000313" key="2">
    <source>
        <dbReference type="EMBL" id="THD11534.1"/>
    </source>
</evidence>
<proteinExistence type="predicted"/>
<dbReference type="Pfam" id="PF13531">
    <property type="entry name" value="SBP_bac_11"/>
    <property type="match status" value="1"/>
</dbReference>